<evidence type="ECO:0000256" key="6">
    <source>
        <dbReference type="ARBA" id="ARBA00023242"/>
    </source>
</evidence>
<evidence type="ECO:0000259" key="10">
    <source>
        <dbReference type="PROSITE" id="PS51516"/>
    </source>
</evidence>
<keyword evidence="12" id="KW-1185">Reference proteome</keyword>
<feature type="region of interest" description="Disordered" evidence="8">
    <location>
        <begin position="1"/>
        <end position="137"/>
    </location>
</feature>
<keyword evidence="3 7" id="KW-0238">DNA-binding</keyword>
<dbReference type="InterPro" id="IPR033392">
    <property type="entry name" value="Sox7/17/18_central"/>
</dbReference>
<evidence type="ECO:0000256" key="8">
    <source>
        <dbReference type="SAM" id="MobiDB-lite"/>
    </source>
</evidence>
<dbReference type="GO" id="GO:0005634">
    <property type="term" value="C:nucleus"/>
    <property type="evidence" value="ECO:0007669"/>
    <property type="project" value="UniProtKB-UniRule"/>
</dbReference>
<dbReference type="PROSITE" id="PS50118">
    <property type="entry name" value="HMG_BOX_2"/>
    <property type="match status" value="1"/>
</dbReference>
<dbReference type="GO" id="GO:0001525">
    <property type="term" value="P:angiogenesis"/>
    <property type="evidence" value="ECO:0007669"/>
    <property type="project" value="TreeGrafter"/>
</dbReference>
<dbReference type="InterPro" id="IPR009071">
    <property type="entry name" value="HMG_box_dom"/>
</dbReference>
<keyword evidence="1" id="KW-0879">Wnt signaling pathway</keyword>
<dbReference type="Gene3D" id="1.10.30.10">
    <property type="entry name" value="High mobility group box domain"/>
    <property type="match status" value="2"/>
</dbReference>
<feature type="non-terminal residue" evidence="11">
    <location>
        <position position="609"/>
    </location>
</feature>
<keyword evidence="6 7" id="KW-0539">Nucleus</keyword>
<reference evidence="11 12" key="1">
    <citation type="journal article" date="2018" name="Proc. R. Soc. B">
        <title>A non-coding region near Follistatin controls head colour polymorphism in the Gouldian finch.</title>
        <authorList>
            <person name="Toomey M.B."/>
            <person name="Marques C.I."/>
            <person name="Andrade P."/>
            <person name="Araujo P.M."/>
            <person name="Sabatino S."/>
            <person name="Gazda M.A."/>
            <person name="Afonso S."/>
            <person name="Lopes R.J."/>
            <person name="Corbo J.C."/>
            <person name="Carneiro M."/>
        </authorList>
    </citation>
    <scope>NUCLEOTIDE SEQUENCE [LARGE SCALE GENOMIC DNA]</scope>
    <source>
        <strain evidence="11">Red01</strain>
        <tissue evidence="11">Muscle</tissue>
    </source>
</reference>
<dbReference type="OrthoDB" id="6247875at2759"/>
<feature type="region of interest" description="Disordered" evidence="8">
    <location>
        <begin position="486"/>
        <end position="516"/>
    </location>
</feature>
<accession>A0A3L8Q8W6</accession>
<dbReference type="SUPFAM" id="SSF47095">
    <property type="entry name" value="HMG-box"/>
    <property type="match status" value="2"/>
</dbReference>
<dbReference type="GO" id="GO:0016055">
    <property type="term" value="P:Wnt signaling pathway"/>
    <property type="evidence" value="ECO:0007669"/>
    <property type="project" value="UniProtKB-KW"/>
</dbReference>
<dbReference type="GO" id="GO:0001228">
    <property type="term" value="F:DNA-binding transcription activator activity, RNA polymerase II-specific"/>
    <property type="evidence" value="ECO:0007669"/>
    <property type="project" value="TreeGrafter"/>
</dbReference>
<dbReference type="InterPro" id="IPR036910">
    <property type="entry name" value="HMG_box_dom_sf"/>
</dbReference>
<sequence length="609" mass="62621">AGLQPAALTNALPVPRATPGTGAAGAALAAAQPAMRSGAGPRRAGRSRGGRPAGQRRGSHGRRPAARPPPPPHWPRRGSNRAGPGAGPGSSERGPSAERLPALAAVGSAARPVPSRREMSSPDAGYASSDDQVQGRCSLPIMMPAIPLGEAKAKGGAAASGPSGGRSKGEARIRRPMNAFMVWAKDERKRLAQQNPDLHNAELSKMLGEHGRARDPEGRIRRAKSPGEVQDRGRGRRAVGSVGGRAGVPGWRPPQRRAGLGLRAAGGVGFVGSGRGCRSVSGRSDGALSLAEKRPFVEEAERLRVQHMQDHPNYKYRPRRRKQVKRLKRVESGFLQHGLAEAAAAAAAGPGLGSEVSGGGRMCVEGLGLAYGEQGYAAAGAGRYRDCPPLGAAFDGYSLPTPDPSPLDAAESEAPFFAAGLQEECALGPYGYGPHPAAAEYPAASESPSGASLRRHLPPAEALGAGGSLQGLLGCPAPLHAYYGQCQPPGPGRGPPLPPPPPGALGQPSPPPEAAPCREQLEQLRPEELLGEVDRTEFEQYLRFACKAELGPPYGGHDAAALPAPEGAGPISSAVSDASSAGSLGHGTDTGREAPGPAPIYVIYLNLEN</sequence>
<dbReference type="InterPro" id="IPR050140">
    <property type="entry name" value="SRY-related_HMG-box_TF-like"/>
</dbReference>
<comment type="caution">
    <text evidence="11">The sequence shown here is derived from an EMBL/GenBank/DDBJ whole genome shotgun (WGS) entry which is preliminary data.</text>
</comment>
<dbReference type="SMART" id="SM00398">
    <property type="entry name" value="HMG"/>
    <property type="match status" value="1"/>
</dbReference>
<evidence type="ECO:0008006" key="13">
    <source>
        <dbReference type="Google" id="ProtNLM"/>
    </source>
</evidence>
<feature type="domain" description="Sox C-terminal" evidence="10">
    <location>
        <begin position="466"/>
        <end position="589"/>
    </location>
</feature>
<evidence type="ECO:0000313" key="11">
    <source>
        <dbReference type="EMBL" id="RLV63764.1"/>
    </source>
</evidence>
<feature type="compositionally biased region" description="Pro residues" evidence="8">
    <location>
        <begin position="488"/>
        <end position="514"/>
    </location>
</feature>
<gene>
    <name evidence="11" type="ORF">DV515_00017938</name>
</gene>
<organism evidence="11 12">
    <name type="scientific">Chloebia gouldiae</name>
    <name type="common">Gouldian finch</name>
    <name type="synonym">Erythrura gouldiae</name>
    <dbReference type="NCBI Taxonomy" id="44316"/>
    <lineage>
        <taxon>Eukaryota</taxon>
        <taxon>Metazoa</taxon>
        <taxon>Chordata</taxon>
        <taxon>Craniata</taxon>
        <taxon>Vertebrata</taxon>
        <taxon>Euteleostomi</taxon>
        <taxon>Archelosauria</taxon>
        <taxon>Archosauria</taxon>
        <taxon>Dinosauria</taxon>
        <taxon>Saurischia</taxon>
        <taxon>Theropoda</taxon>
        <taxon>Coelurosauria</taxon>
        <taxon>Aves</taxon>
        <taxon>Neognathae</taxon>
        <taxon>Neoaves</taxon>
        <taxon>Telluraves</taxon>
        <taxon>Australaves</taxon>
        <taxon>Passeriformes</taxon>
        <taxon>Passeroidea</taxon>
        <taxon>Passeridae</taxon>
        <taxon>Chloebia</taxon>
    </lineage>
</organism>
<name>A0A3L8Q8W6_CHLGU</name>
<keyword evidence="5" id="KW-0804">Transcription</keyword>
<dbReference type="Pfam" id="PF12067">
    <property type="entry name" value="Sox17_18_mid"/>
    <property type="match status" value="1"/>
</dbReference>
<dbReference type="GO" id="GO:0001706">
    <property type="term" value="P:endoderm formation"/>
    <property type="evidence" value="ECO:0007669"/>
    <property type="project" value="TreeGrafter"/>
</dbReference>
<dbReference type="GO" id="GO:0000978">
    <property type="term" value="F:RNA polymerase II cis-regulatory region sequence-specific DNA binding"/>
    <property type="evidence" value="ECO:0007669"/>
    <property type="project" value="TreeGrafter"/>
</dbReference>
<feature type="domain" description="HMG box" evidence="9">
    <location>
        <begin position="173"/>
        <end position="315"/>
    </location>
</feature>
<evidence type="ECO:0000256" key="3">
    <source>
        <dbReference type="ARBA" id="ARBA00023125"/>
    </source>
</evidence>
<dbReference type="GO" id="GO:0001570">
    <property type="term" value="P:vasculogenesis"/>
    <property type="evidence" value="ECO:0007669"/>
    <property type="project" value="TreeGrafter"/>
</dbReference>
<dbReference type="Pfam" id="PF00505">
    <property type="entry name" value="HMG_box"/>
    <property type="match status" value="1"/>
</dbReference>
<feature type="region of interest" description="Disordered" evidence="8">
    <location>
        <begin position="562"/>
        <end position="597"/>
    </location>
</feature>
<dbReference type="EMBL" id="QUSF01002001">
    <property type="protein sequence ID" value="RLV63764.1"/>
    <property type="molecule type" value="Genomic_DNA"/>
</dbReference>
<feature type="region of interest" description="Disordered" evidence="8">
    <location>
        <begin position="208"/>
        <end position="257"/>
    </location>
</feature>
<keyword evidence="4" id="KW-0010">Activator</keyword>
<protein>
    <recommendedName>
        <fullName evidence="13">HMG box domain-containing protein</fullName>
    </recommendedName>
</protein>
<dbReference type="InterPro" id="IPR021934">
    <property type="entry name" value="Sox_C"/>
</dbReference>
<dbReference type="AlphaFoldDB" id="A0A3L8Q8W6"/>
<feature type="compositionally biased region" description="Low complexity" evidence="8">
    <location>
        <begin position="562"/>
        <end position="583"/>
    </location>
</feature>
<feature type="DNA-binding region" description="HMG box" evidence="7">
    <location>
        <begin position="173"/>
        <end position="315"/>
    </location>
</feature>
<feature type="region of interest" description="Disordered" evidence="8">
    <location>
        <begin position="151"/>
        <end position="173"/>
    </location>
</feature>
<proteinExistence type="predicted"/>
<keyword evidence="2" id="KW-0805">Transcription regulation</keyword>
<dbReference type="PROSITE" id="PS51516">
    <property type="entry name" value="SOX_C"/>
    <property type="match status" value="1"/>
</dbReference>
<evidence type="ECO:0000256" key="7">
    <source>
        <dbReference type="PROSITE-ProRule" id="PRU00267"/>
    </source>
</evidence>
<feature type="non-terminal residue" evidence="11">
    <location>
        <position position="1"/>
    </location>
</feature>
<evidence type="ECO:0000256" key="4">
    <source>
        <dbReference type="ARBA" id="ARBA00023159"/>
    </source>
</evidence>
<dbReference type="GO" id="GO:0007507">
    <property type="term" value="P:heart development"/>
    <property type="evidence" value="ECO:0007669"/>
    <property type="project" value="TreeGrafter"/>
</dbReference>
<dbReference type="PANTHER" id="PTHR10270">
    <property type="entry name" value="SOX TRANSCRIPTION FACTOR"/>
    <property type="match status" value="1"/>
</dbReference>
<dbReference type="Proteomes" id="UP000276834">
    <property type="component" value="Unassembled WGS sequence"/>
</dbReference>
<evidence type="ECO:0000256" key="5">
    <source>
        <dbReference type="ARBA" id="ARBA00023163"/>
    </source>
</evidence>
<evidence type="ECO:0000313" key="12">
    <source>
        <dbReference type="Proteomes" id="UP000276834"/>
    </source>
</evidence>
<evidence type="ECO:0000256" key="2">
    <source>
        <dbReference type="ARBA" id="ARBA00023015"/>
    </source>
</evidence>
<dbReference type="GO" id="GO:0090090">
    <property type="term" value="P:negative regulation of canonical Wnt signaling pathway"/>
    <property type="evidence" value="ECO:0007669"/>
    <property type="project" value="TreeGrafter"/>
</dbReference>
<feature type="compositionally biased region" description="Basic and acidic residues" evidence="8">
    <location>
        <begin position="208"/>
        <end position="220"/>
    </location>
</feature>
<evidence type="ECO:0000256" key="1">
    <source>
        <dbReference type="ARBA" id="ARBA00022687"/>
    </source>
</evidence>
<feature type="compositionally biased region" description="Low complexity" evidence="8">
    <location>
        <begin position="17"/>
        <end position="42"/>
    </location>
</feature>
<dbReference type="PANTHER" id="PTHR10270:SF216">
    <property type="entry name" value="TRANSCRIPTION FACTOR SOX-17"/>
    <property type="match status" value="1"/>
</dbReference>
<evidence type="ECO:0000259" key="9">
    <source>
        <dbReference type="PROSITE" id="PS50118"/>
    </source>
</evidence>